<name>A0ABD0PS98_CIRMR</name>
<protein>
    <submittedName>
        <fullName evidence="1">Uncharacterized protein</fullName>
    </submittedName>
</protein>
<accession>A0ABD0PS98</accession>
<sequence length="196" mass="21752">TPRDARSEWCFPFCFLSPSTLKVYAAAIAAYHDAVDGSSLGEHHLIVRFLRVARGLNPPCPNFTPSWDLSVVLSGLQRDPFEQLDSAEIKYLSLKTLLLIMLTSIKGVGDLHAFSVNKSCLEFGPADSHVTLRPQPGYVPRVPTTPLREQVVNLQALPPEKAEPALELLCPVCSLRNYVERNQSFRHSLSALEVSR</sequence>
<dbReference type="AlphaFoldDB" id="A0ABD0PS98"/>
<organism evidence="1 2">
    <name type="scientific">Cirrhinus mrigala</name>
    <name type="common">Mrigala</name>
    <dbReference type="NCBI Taxonomy" id="683832"/>
    <lineage>
        <taxon>Eukaryota</taxon>
        <taxon>Metazoa</taxon>
        <taxon>Chordata</taxon>
        <taxon>Craniata</taxon>
        <taxon>Vertebrata</taxon>
        <taxon>Euteleostomi</taxon>
        <taxon>Actinopterygii</taxon>
        <taxon>Neopterygii</taxon>
        <taxon>Teleostei</taxon>
        <taxon>Ostariophysi</taxon>
        <taxon>Cypriniformes</taxon>
        <taxon>Cyprinidae</taxon>
        <taxon>Labeoninae</taxon>
        <taxon>Labeonini</taxon>
        <taxon>Cirrhinus</taxon>
    </lineage>
</organism>
<gene>
    <name evidence="1" type="ORF">M9458_029253</name>
</gene>
<proteinExistence type="predicted"/>
<evidence type="ECO:0000313" key="1">
    <source>
        <dbReference type="EMBL" id="KAL0176923.1"/>
    </source>
</evidence>
<dbReference type="PANTHER" id="PTHR35617:SF3">
    <property type="entry name" value="CORE-BINDING (CB) DOMAIN-CONTAINING PROTEIN"/>
    <property type="match status" value="1"/>
</dbReference>
<comment type="caution">
    <text evidence="1">The sequence shown here is derived from an EMBL/GenBank/DDBJ whole genome shotgun (WGS) entry which is preliminary data.</text>
</comment>
<keyword evidence="2" id="KW-1185">Reference proteome</keyword>
<dbReference type="PANTHER" id="PTHR35617">
    <property type="entry name" value="PHAGE_INTEGRASE DOMAIN-CONTAINING PROTEIN"/>
    <property type="match status" value="1"/>
</dbReference>
<evidence type="ECO:0000313" key="2">
    <source>
        <dbReference type="Proteomes" id="UP001529510"/>
    </source>
</evidence>
<feature type="non-terminal residue" evidence="1">
    <location>
        <position position="196"/>
    </location>
</feature>
<dbReference type="EMBL" id="JAMKFB020000014">
    <property type="protein sequence ID" value="KAL0176923.1"/>
    <property type="molecule type" value="Genomic_DNA"/>
</dbReference>
<feature type="non-terminal residue" evidence="1">
    <location>
        <position position="1"/>
    </location>
</feature>
<dbReference type="Proteomes" id="UP001529510">
    <property type="component" value="Unassembled WGS sequence"/>
</dbReference>
<reference evidence="1 2" key="1">
    <citation type="submission" date="2024-05" db="EMBL/GenBank/DDBJ databases">
        <title>Genome sequencing and assembly of Indian major carp, Cirrhinus mrigala (Hamilton, 1822).</title>
        <authorList>
            <person name="Mohindra V."/>
            <person name="Chowdhury L.M."/>
            <person name="Lal K."/>
            <person name="Jena J.K."/>
        </authorList>
    </citation>
    <scope>NUCLEOTIDE SEQUENCE [LARGE SCALE GENOMIC DNA]</scope>
    <source>
        <strain evidence="1">CM1030</strain>
        <tissue evidence="1">Blood</tissue>
    </source>
</reference>